<evidence type="ECO:0000256" key="10">
    <source>
        <dbReference type="HAMAP-Rule" id="MF_00127"/>
    </source>
</evidence>
<dbReference type="SUPFAM" id="SSF55681">
    <property type="entry name" value="Class II aaRS and biotin synthetases"/>
    <property type="match status" value="1"/>
</dbReference>
<dbReference type="Pfam" id="PF03129">
    <property type="entry name" value="HGTP_anticodon"/>
    <property type="match status" value="1"/>
</dbReference>
<dbReference type="Proteomes" id="UP001243757">
    <property type="component" value="Unassembled WGS sequence"/>
</dbReference>
<dbReference type="Gene3D" id="3.30.930.10">
    <property type="entry name" value="Bira Bifunctional Protein, Domain 2"/>
    <property type="match status" value="1"/>
</dbReference>
<dbReference type="InterPro" id="IPR041715">
    <property type="entry name" value="HisRS-like_core"/>
</dbReference>
<dbReference type="InterPro" id="IPR004516">
    <property type="entry name" value="HisRS/HisZ"/>
</dbReference>
<proteinExistence type="inferred from homology"/>
<evidence type="ECO:0000256" key="8">
    <source>
        <dbReference type="ARBA" id="ARBA00023146"/>
    </source>
</evidence>
<dbReference type="SUPFAM" id="SSF52954">
    <property type="entry name" value="Class II aaRS ABD-related"/>
    <property type="match status" value="1"/>
</dbReference>
<gene>
    <name evidence="10 12" type="primary">hisS</name>
    <name evidence="12" type="ORF">QO033_06920</name>
</gene>
<comment type="subcellular location">
    <subcellularLocation>
        <location evidence="10">Cytoplasm</location>
    </subcellularLocation>
</comment>
<keyword evidence="8 10" id="KW-0030">Aminoacyl-tRNA synthetase</keyword>
<accession>A0ABT7EYH8</accession>
<dbReference type="InterPro" id="IPR004154">
    <property type="entry name" value="Anticodon-bd"/>
</dbReference>
<dbReference type="InterPro" id="IPR033656">
    <property type="entry name" value="HisRS_anticodon"/>
</dbReference>
<keyword evidence="7 10" id="KW-0648">Protein biosynthesis</keyword>
<comment type="catalytic activity">
    <reaction evidence="9 10">
        <text>tRNA(His) + L-histidine + ATP = L-histidyl-tRNA(His) + AMP + diphosphate + H(+)</text>
        <dbReference type="Rhea" id="RHEA:17313"/>
        <dbReference type="Rhea" id="RHEA-COMP:9665"/>
        <dbReference type="Rhea" id="RHEA-COMP:9689"/>
        <dbReference type="ChEBI" id="CHEBI:15378"/>
        <dbReference type="ChEBI" id="CHEBI:30616"/>
        <dbReference type="ChEBI" id="CHEBI:33019"/>
        <dbReference type="ChEBI" id="CHEBI:57595"/>
        <dbReference type="ChEBI" id="CHEBI:78442"/>
        <dbReference type="ChEBI" id="CHEBI:78527"/>
        <dbReference type="ChEBI" id="CHEBI:456215"/>
        <dbReference type="EC" id="6.1.1.21"/>
    </reaction>
</comment>
<evidence type="ECO:0000256" key="9">
    <source>
        <dbReference type="ARBA" id="ARBA00047639"/>
    </source>
</evidence>
<evidence type="ECO:0000256" key="7">
    <source>
        <dbReference type="ARBA" id="ARBA00022917"/>
    </source>
</evidence>
<dbReference type="PIRSF" id="PIRSF001549">
    <property type="entry name" value="His-tRNA_synth"/>
    <property type="match status" value="1"/>
</dbReference>
<protein>
    <recommendedName>
        <fullName evidence="10">Histidine--tRNA ligase</fullName>
        <ecNumber evidence="10">6.1.1.21</ecNumber>
    </recommendedName>
    <alternativeName>
        <fullName evidence="10">Histidyl-tRNA synthetase</fullName>
        <shortName evidence="10">HisRS</shortName>
    </alternativeName>
</protein>
<dbReference type="EMBL" id="JASNJD010000004">
    <property type="protein sequence ID" value="MDK3017402.1"/>
    <property type="molecule type" value="Genomic_DNA"/>
</dbReference>
<evidence type="ECO:0000313" key="12">
    <source>
        <dbReference type="EMBL" id="MDK3017402.1"/>
    </source>
</evidence>
<dbReference type="PANTHER" id="PTHR11476:SF7">
    <property type="entry name" value="HISTIDINE--TRNA LIGASE"/>
    <property type="match status" value="1"/>
</dbReference>
<dbReference type="NCBIfam" id="TIGR00442">
    <property type="entry name" value="hisS"/>
    <property type="match status" value="1"/>
</dbReference>
<dbReference type="InterPro" id="IPR045864">
    <property type="entry name" value="aa-tRNA-synth_II/BPL/LPL"/>
</dbReference>
<evidence type="ECO:0000256" key="1">
    <source>
        <dbReference type="ARBA" id="ARBA00008226"/>
    </source>
</evidence>
<evidence type="ECO:0000259" key="11">
    <source>
        <dbReference type="PROSITE" id="PS50862"/>
    </source>
</evidence>
<dbReference type="PANTHER" id="PTHR11476">
    <property type="entry name" value="HISTIDYL-TRNA SYNTHETASE"/>
    <property type="match status" value="1"/>
</dbReference>
<name>A0ABT7EYH8_9RHOB</name>
<dbReference type="Gene3D" id="3.40.50.800">
    <property type="entry name" value="Anticodon-binding domain"/>
    <property type="match status" value="1"/>
</dbReference>
<keyword evidence="13" id="KW-1185">Reference proteome</keyword>
<keyword evidence="3 10" id="KW-0963">Cytoplasm</keyword>
<comment type="caution">
    <text evidence="12">The sequence shown here is derived from an EMBL/GenBank/DDBJ whole genome shotgun (WGS) entry which is preliminary data.</text>
</comment>
<dbReference type="EC" id="6.1.1.21" evidence="10"/>
<evidence type="ECO:0000256" key="2">
    <source>
        <dbReference type="ARBA" id="ARBA00011738"/>
    </source>
</evidence>
<evidence type="ECO:0000256" key="6">
    <source>
        <dbReference type="ARBA" id="ARBA00022840"/>
    </source>
</evidence>
<dbReference type="RefSeq" id="WP_284480220.1">
    <property type="nucleotide sequence ID" value="NZ_JASNJD010000004.1"/>
</dbReference>
<dbReference type="PROSITE" id="PS50862">
    <property type="entry name" value="AA_TRNA_LIGASE_II"/>
    <property type="match status" value="1"/>
</dbReference>
<dbReference type="InterPro" id="IPR015807">
    <property type="entry name" value="His-tRNA-ligase"/>
</dbReference>
<feature type="domain" description="Aminoacyl-transfer RNA synthetases class-II family profile" evidence="11">
    <location>
        <begin position="1"/>
        <end position="382"/>
    </location>
</feature>
<evidence type="ECO:0000256" key="4">
    <source>
        <dbReference type="ARBA" id="ARBA00022598"/>
    </source>
</evidence>
<keyword evidence="5 10" id="KW-0547">Nucleotide-binding</keyword>
<dbReference type="HAMAP" id="MF_00127">
    <property type="entry name" value="His_tRNA_synth"/>
    <property type="match status" value="1"/>
</dbReference>
<sequence length="501" mass="54378">MAKPKKTPRPKAETPKGFRDYFGAEVTQRTEMLRKIAGVYHRYGFDALESSAVETVEALGKFLPDVDRPNEGVFAWQEADDDGKGDWMALRYDLTAPLARVYAQHRNDLPTPYRRFAMGPVWRNEKPGPGRYRQFYQCDADTVGTAAMAADAEICAMLSDTLEEVGIPRGDYLVRVNNRKVLNGVLEAMGVTDEGQAADVLRTIDKFDKVGEAGVRELLGKGRLDASGAYIDGVGLAEAQAEPVIAFLTSKGTDAAETLANLRAAVGESAVGAAGVDELGQIADLLAAGGYGPDRIVIDPSVVRGLGYYTGPVFEAELTFEILDEKGRKRQFGSVAGGGRYDGLVKRFTGQEVPAVGVSIGVDRLLAALREKGRVTGHDVGPVVVTVMDRDRMADYQAMVSELRQAGIRAEVYLGNPKNFGNQLKYADRRNSPVAVIEGGDEKAAGIVQVKDLILGAQIAENATLEEWKERPSQFEVARGDLVAKVREILAAHDLDEPEWD</sequence>
<dbReference type="InterPro" id="IPR036621">
    <property type="entry name" value="Anticodon-bd_dom_sf"/>
</dbReference>
<reference evidence="12 13" key="1">
    <citation type="submission" date="2023-05" db="EMBL/GenBank/DDBJ databases">
        <title>Pseudodonghicola sp. nov.</title>
        <authorList>
            <person name="Huang J."/>
        </authorList>
    </citation>
    <scope>NUCLEOTIDE SEQUENCE [LARGE SCALE GENOMIC DNA]</scope>
    <source>
        <strain evidence="12 13">IC7</strain>
    </source>
</reference>
<dbReference type="CDD" id="cd00773">
    <property type="entry name" value="HisRS-like_core"/>
    <property type="match status" value="1"/>
</dbReference>
<organism evidence="12 13">
    <name type="scientific">Pseudodonghicola flavimaris</name>
    <dbReference type="NCBI Taxonomy" id="3050036"/>
    <lineage>
        <taxon>Bacteria</taxon>
        <taxon>Pseudomonadati</taxon>
        <taxon>Pseudomonadota</taxon>
        <taxon>Alphaproteobacteria</taxon>
        <taxon>Rhodobacterales</taxon>
        <taxon>Paracoccaceae</taxon>
        <taxon>Pseudodonghicola</taxon>
    </lineage>
</organism>
<dbReference type="Pfam" id="PF13393">
    <property type="entry name" value="tRNA-synt_His"/>
    <property type="match status" value="1"/>
</dbReference>
<evidence type="ECO:0000256" key="5">
    <source>
        <dbReference type="ARBA" id="ARBA00022741"/>
    </source>
</evidence>
<keyword evidence="6 10" id="KW-0067">ATP-binding</keyword>
<dbReference type="GO" id="GO:0004821">
    <property type="term" value="F:histidine-tRNA ligase activity"/>
    <property type="evidence" value="ECO:0007669"/>
    <property type="project" value="UniProtKB-EC"/>
</dbReference>
<keyword evidence="4 10" id="KW-0436">Ligase</keyword>
<dbReference type="CDD" id="cd00859">
    <property type="entry name" value="HisRS_anticodon"/>
    <property type="match status" value="1"/>
</dbReference>
<evidence type="ECO:0000256" key="3">
    <source>
        <dbReference type="ARBA" id="ARBA00022490"/>
    </source>
</evidence>
<dbReference type="InterPro" id="IPR006195">
    <property type="entry name" value="aa-tRNA-synth_II"/>
</dbReference>
<evidence type="ECO:0000313" key="13">
    <source>
        <dbReference type="Proteomes" id="UP001243757"/>
    </source>
</evidence>
<comment type="subunit">
    <text evidence="2 10">Homodimer.</text>
</comment>
<comment type="similarity">
    <text evidence="1 10">Belongs to the class-II aminoacyl-tRNA synthetase family.</text>
</comment>